<dbReference type="GO" id="GO:0003677">
    <property type="term" value="F:DNA binding"/>
    <property type="evidence" value="ECO:0007669"/>
    <property type="project" value="UniProtKB-KW"/>
</dbReference>
<dbReference type="InterPro" id="IPR000119">
    <property type="entry name" value="Hist_DNA-bd"/>
</dbReference>
<dbReference type="GO" id="GO:0030261">
    <property type="term" value="P:chromosome condensation"/>
    <property type="evidence" value="ECO:0007669"/>
    <property type="project" value="UniProtKB-KW"/>
</dbReference>
<dbReference type="PRINTS" id="PR01727">
    <property type="entry name" value="DNABINDINGHU"/>
</dbReference>
<keyword evidence="3 5" id="KW-0238">DNA-binding</keyword>
<accession>A0A2Z3LBR3</accession>
<dbReference type="RefSeq" id="WP_109997074.1">
    <property type="nucleotide sequence ID" value="NZ_CP029619.1"/>
</dbReference>
<dbReference type="Proteomes" id="UP000245872">
    <property type="component" value="Chromosome"/>
</dbReference>
<dbReference type="KEGG" id="cher:DK880_00303"/>
<dbReference type="Pfam" id="PF00216">
    <property type="entry name" value="Bac_DNA_binding"/>
    <property type="match status" value="1"/>
</dbReference>
<evidence type="ECO:0000256" key="4">
    <source>
        <dbReference type="RuleBase" id="RU003939"/>
    </source>
</evidence>
<comment type="similarity">
    <text evidence="1 4">Belongs to the bacterial histone-like protein family.</text>
</comment>
<keyword evidence="6" id="KW-1185">Reference proteome</keyword>
<organism evidence="5 6">
    <name type="scientific">Candidatus Cardinium hertigii</name>
    <dbReference type="NCBI Taxonomy" id="247481"/>
    <lineage>
        <taxon>Bacteria</taxon>
        <taxon>Pseudomonadati</taxon>
        <taxon>Bacteroidota</taxon>
        <taxon>Cytophagia</taxon>
        <taxon>Cytophagales</taxon>
        <taxon>Amoebophilaceae</taxon>
        <taxon>Candidatus Cardinium</taxon>
    </lineage>
</organism>
<dbReference type="PANTHER" id="PTHR33175:SF3">
    <property type="entry name" value="DNA-BINDING PROTEIN HU-BETA"/>
    <property type="match status" value="1"/>
</dbReference>
<reference evidence="5 6" key="1">
    <citation type="submission" date="2018-05" db="EMBL/GenBank/DDBJ databases">
        <title>Candidatus Cardinium hertigii Genome Assembly.</title>
        <authorList>
            <person name="Showmaker K.C."/>
            <person name="Walden K.O."/>
            <person name="Fields C.J."/>
            <person name="Lambert K.N."/>
            <person name="Hudson M.E."/>
        </authorList>
    </citation>
    <scope>NUCLEOTIDE SEQUENCE [LARGE SCALE GENOMIC DNA]</scope>
    <source>
        <strain evidence="6">cHgTN10</strain>
    </source>
</reference>
<dbReference type="CDD" id="cd13836">
    <property type="entry name" value="IHF_B"/>
    <property type="match status" value="1"/>
</dbReference>
<name>A0A2Z3LBR3_9BACT</name>
<dbReference type="Gene3D" id="4.10.520.10">
    <property type="entry name" value="IHF-like DNA-binding proteins"/>
    <property type="match status" value="1"/>
</dbReference>
<evidence type="ECO:0000313" key="5">
    <source>
        <dbReference type="EMBL" id="AWN81632.1"/>
    </source>
</evidence>
<dbReference type="SUPFAM" id="SSF47729">
    <property type="entry name" value="IHF-like DNA-binding proteins"/>
    <property type="match status" value="1"/>
</dbReference>
<gene>
    <name evidence="5" type="ORF">DK880_00303</name>
</gene>
<proteinExistence type="inferred from homology"/>
<evidence type="ECO:0000256" key="3">
    <source>
        <dbReference type="ARBA" id="ARBA00023125"/>
    </source>
</evidence>
<dbReference type="OrthoDB" id="9799835at2"/>
<protein>
    <submittedName>
        <fullName evidence="5">DNA-binding protein HU</fullName>
    </submittedName>
</protein>
<dbReference type="EMBL" id="CP029619">
    <property type="protein sequence ID" value="AWN81632.1"/>
    <property type="molecule type" value="Genomic_DNA"/>
</dbReference>
<keyword evidence="2" id="KW-0226">DNA condensation</keyword>
<dbReference type="PANTHER" id="PTHR33175">
    <property type="entry name" value="DNA-BINDING PROTEIN HU"/>
    <property type="match status" value="1"/>
</dbReference>
<evidence type="ECO:0000256" key="2">
    <source>
        <dbReference type="ARBA" id="ARBA00023067"/>
    </source>
</evidence>
<sequence length="93" mass="10620">MTTAEVISTISRRNGVDKKDIRSTMDELWRVIQDSIADNQRVHFSGFGSFFKKKRAKKIGRNISTNTAIVVEEHFIPSFKPSKAFATKIKMMV</sequence>
<dbReference type="GO" id="GO:0030527">
    <property type="term" value="F:structural constituent of chromatin"/>
    <property type="evidence" value="ECO:0007669"/>
    <property type="project" value="InterPro"/>
</dbReference>
<dbReference type="AlphaFoldDB" id="A0A2Z3LBR3"/>
<dbReference type="GO" id="GO:0005829">
    <property type="term" value="C:cytosol"/>
    <property type="evidence" value="ECO:0007669"/>
    <property type="project" value="TreeGrafter"/>
</dbReference>
<dbReference type="SMART" id="SM00411">
    <property type="entry name" value="BHL"/>
    <property type="match status" value="1"/>
</dbReference>
<evidence type="ECO:0000256" key="1">
    <source>
        <dbReference type="ARBA" id="ARBA00010529"/>
    </source>
</evidence>
<evidence type="ECO:0000313" key="6">
    <source>
        <dbReference type="Proteomes" id="UP000245872"/>
    </source>
</evidence>
<dbReference type="InterPro" id="IPR010992">
    <property type="entry name" value="IHF-like_DNA-bd_dom_sf"/>
</dbReference>